<dbReference type="SUPFAM" id="SSF51366">
    <property type="entry name" value="Ribulose-phoshate binding barrel"/>
    <property type="match status" value="1"/>
</dbReference>
<dbReference type="Proteomes" id="UP000297890">
    <property type="component" value="Unassembled WGS sequence"/>
</dbReference>
<dbReference type="UniPathway" id="UPA00035">
    <property type="reaction ID" value="UER00042"/>
</dbReference>
<dbReference type="NCBIfam" id="NF002299">
    <property type="entry name" value="PRK01222.1-6"/>
    <property type="match status" value="1"/>
</dbReference>
<comment type="caution">
    <text evidence="12">The sequence shown here is derived from an EMBL/GenBank/DDBJ whole genome shotgun (WGS) entry which is preliminary data.</text>
</comment>
<dbReference type="PANTHER" id="PTHR42894:SF1">
    <property type="entry name" value="N-(5'-PHOSPHORIBOSYL)ANTHRANILATE ISOMERASE"/>
    <property type="match status" value="1"/>
</dbReference>
<dbReference type="EC" id="5.3.1.24" evidence="4 10"/>
<dbReference type="InterPro" id="IPR001240">
    <property type="entry name" value="PRAI_dom"/>
</dbReference>
<dbReference type="InterPro" id="IPR013785">
    <property type="entry name" value="Aldolase_TIM"/>
</dbReference>
<keyword evidence="13" id="KW-1185">Reference proteome</keyword>
<evidence type="ECO:0000256" key="10">
    <source>
        <dbReference type="HAMAP-Rule" id="MF_00135"/>
    </source>
</evidence>
<evidence type="ECO:0000256" key="6">
    <source>
        <dbReference type="ARBA" id="ARBA00022605"/>
    </source>
</evidence>
<dbReference type="GO" id="GO:0004640">
    <property type="term" value="F:phosphoribosylanthranilate isomerase activity"/>
    <property type="evidence" value="ECO:0007669"/>
    <property type="project" value="UniProtKB-UniRule"/>
</dbReference>
<dbReference type="Pfam" id="PF00697">
    <property type="entry name" value="PRAI"/>
    <property type="match status" value="1"/>
</dbReference>
<evidence type="ECO:0000259" key="11">
    <source>
        <dbReference type="Pfam" id="PF00697"/>
    </source>
</evidence>
<evidence type="ECO:0000256" key="9">
    <source>
        <dbReference type="ARBA" id="ARBA00023235"/>
    </source>
</evidence>
<dbReference type="FunFam" id="3.20.20.70:FF:000075">
    <property type="entry name" value="Tryptophan biosynthesis protein TRP1"/>
    <property type="match status" value="1"/>
</dbReference>
<dbReference type="RefSeq" id="WP_135282171.1">
    <property type="nucleotide sequence ID" value="NZ_SRIO01000011.1"/>
</dbReference>
<comment type="similarity">
    <text evidence="3 10">Belongs to the TrpF family.</text>
</comment>
<dbReference type="AlphaFoldDB" id="A0A4Z0FA27"/>
<proteinExistence type="inferred from homology"/>
<comment type="pathway">
    <text evidence="2 10">Amino-acid biosynthesis; L-tryptophan biosynthesis; L-tryptophan from chorismate: step 3/5.</text>
</comment>
<reference evidence="12 13" key="1">
    <citation type="journal article" date="2019" name="ISME J.">
        <title>Candidatus Macondimonas diazotrophica, a novel gammaproteobacterial genus dominating crude-oil-contaminated coastal sediments.</title>
        <authorList>
            <person name="Karthikeyan S."/>
            <person name="Konstantinidis K."/>
        </authorList>
    </citation>
    <scope>NUCLEOTIDE SEQUENCE [LARGE SCALE GENOMIC DNA]</scope>
    <source>
        <strain evidence="12 13">KTK01</strain>
    </source>
</reference>
<gene>
    <name evidence="10" type="primary">trpF</name>
    <name evidence="12" type="ORF">E4680_09325</name>
</gene>
<dbReference type="NCBIfam" id="NF002298">
    <property type="entry name" value="PRK01222.1-4"/>
    <property type="match status" value="1"/>
</dbReference>
<name>A0A4Z0FA27_9GAMM</name>
<evidence type="ECO:0000313" key="12">
    <source>
        <dbReference type="EMBL" id="TFZ82245.1"/>
    </source>
</evidence>
<keyword evidence="7 10" id="KW-0822">Tryptophan biosynthesis</keyword>
<comment type="catalytic activity">
    <reaction evidence="1 10">
        <text>N-(5-phospho-beta-D-ribosyl)anthranilate = 1-(2-carboxyphenylamino)-1-deoxy-D-ribulose 5-phosphate</text>
        <dbReference type="Rhea" id="RHEA:21540"/>
        <dbReference type="ChEBI" id="CHEBI:18277"/>
        <dbReference type="ChEBI" id="CHEBI:58613"/>
        <dbReference type="EC" id="5.3.1.24"/>
    </reaction>
</comment>
<evidence type="ECO:0000256" key="5">
    <source>
        <dbReference type="ARBA" id="ARBA00022272"/>
    </source>
</evidence>
<dbReference type="InterPro" id="IPR044643">
    <property type="entry name" value="TrpF_fam"/>
</dbReference>
<evidence type="ECO:0000256" key="8">
    <source>
        <dbReference type="ARBA" id="ARBA00023141"/>
    </source>
</evidence>
<evidence type="ECO:0000256" key="1">
    <source>
        <dbReference type="ARBA" id="ARBA00001164"/>
    </source>
</evidence>
<protein>
    <recommendedName>
        <fullName evidence="5 10">N-(5'-phosphoribosyl)anthranilate isomerase</fullName>
        <shortName evidence="10">PRAI</shortName>
        <ecNumber evidence="4 10">5.3.1.24</ecNumber>
    </recommendedName>
</protein>
<dbReference type="EMBL" id="SRIO01000011">
    <property type="protein sequence ID" value="TFZ82245.1"/>
    <property type="molecule type" value="Genomic_DNA"/>
</dbReference>
<evidence type="ECO:0000256" key="7">
    <source>
        <dbReference type="ARBA" id="ARBA00022822"/>
    </source>
</evidence>
<dbReference type="HAMAP" id="MF_00135">
    <property type="entry name" value="PRAI"/>
    <property type="match status" value="1"/>
</dbReference>
<dbReference type="OrthoDB" id="9796196at2"/>
<evidence type="ECO:0000256" key="2">
    <source>
        <dbReference type="ARBA" id="ARBA00004664"/>
    </source>
</evidence>
<keyword evidence="8 10" id="KW-0057">Aromatic amino acid biosynthesis</keyword>
<sequence length="210" mass="22758">MRTRVKICGITRLDDALQAAELGVDAIGLVFYPKSPRYLAATTAAQWIHRVPAFVTVVGLFLNADPAFVDDVLAEIDLDMLQFHGVETPADCQRHQRPYIKALGMGGAGTDVLAQARSHAHARGMLLDSHAPGEAGGRGLRFAWAEIPTERPLPLILAGGLDATNVADAVRQVRPWAVDVSSGVECAPGIKDPQRMREFMERIRRADAEA</sequence>
<feature type="domain" description="N-(5'phosphoribosyl) anthranilate isomerase (PRAI)" evidence="11">
    <location>
        <begin position="5"/>
        <end position="201"/>
    </location>
</feature>
<dbReference type="GO" id="GO:0000162">
    <property type="term" value="P:L-tryptophan biosynthetic process"/>
    <property type="evidence" value="ECO:0007669"/>
    <property type="project" value="UniProtKB-UniRule"/>
</dbReference>
<dbReference type="PANTHER" id="PTHR42894">
    <property type="entry name" value="N-(5'-PHOSPHORIBOSYL)ANTHRANILATE ISOMERASE"/>
    <property type="match status" value="1"/>
</dbReference>
<evidence type="ECO:0000313" key="13">
    <source>
        <dbReference type="Proteomes" id="UP000297890"/>
    </source>
</evidence>
<dbReference type="CDD" id="cd00405">
    <property type="entry name" value="PRAI"/>
    <property type="match status" value="1"/>
</dbReference>
<evidence type="ECO:0000256" key="3">
    <source>
        <dbReference type="ARBA" id="ARBA00007571"/>
    </source>
</evidence>
<dbReference type="Gene3D" id="3.20.20.70">
    <property type="entry name" value="Aldolase class I"/>
    <property type="match status" value="1"/>
</dbReference>
<organism evidence="12 13">
    <name type="scientific">Candidatus Macondimonas diazotrophica</name>
    <dbReference type="NCBI Taxonomy" id="2305248"/>
    <lineage>
        <taxon>Bacteria</taxon>
        <taxon>Pseudomonadati</taxon>
        <taxon>Pseudomonadota</taxon>
        <taxon>Gammaproteobacteria</taxon>
        <taxon>Chromatiales</taxon>
        <taxon>Ectothiorhodospiraceae</taxon>
        <taxon>Candidatus Macondimonas</taxon>
    </lineage>
</organism>
<accession>A0A4Z0FA27</accession>
<dbReference type="InterPro" id="IPR011060">
    <property type="entry name" value="RibuloseP-bd_barrel"/>
</dbReference>
<keyword evidence="6 10" id="KW-0028">Amino-acid biosynthesis</keyword>
<keyword evidence="9 10" id="KW-0413">Isomerase</keyword>
<evidence type="ECO:0000256" key="4">
    <source>
        <dbReference type="ARBA" id="ARBA00012572"/>
    </source>
</evidence>